<dbReference type="RefSeq" id="WP_186734247.1">
    <property type="nucleotide sequence ID" value="NZ_JABWRJ020000001.1"/>
</dbReference>
<proteinExistence type="predicted"/>
<sequence length="67" mass="7874">MDLSPRRRWPTYLYLGLCIALMAALNFQEWPSRERPQRVFSRGFVMICVLVVVLELILLNQLFGHPV</sequence>
<comment type="caution">
    <text evidence="2">The sequence shown here is derived from an EMBL/GenBank/DDBJ whole genome shotgun (WGS) entry which is preliminary data.</text>
</comment>
<keyword evidence="1" id="KW-1133">Transmembrane helix</keyword>
<reference evidence="2" key="2">
    <citation type="submission" date="2020-07" db="EMBL/GenBank/DDBJ databases">
        <authorList>
            <person name="Lood C."/>
            <person name="Girard L."/>
        </authorList>
    </citation>
    <scope>NUCLEOTIDE SEQUENCE</scope>
    <source>
        <strain evidence="2">BW13M1</strain>
    </source>
</reference>
<keyword evidence="1" id="KW-0472">Membrane</keyword>
<feature type="transmembrane region" description="Helical" evidence="1">
    <location>
        <begin position="39"/>
        <end position="59"/>
    </location>
</feature>
<organism evidence="2">
    <name type="scientific">Pseudomonas peradeniyensis</name>
    <dbReference type="NCBI Taxonomy" id="2745488"/>
    <lineage>
        <taxon>Bacteria</taxon>
        <taxon>Pseudomonadati</taxon>
        <taxon>Pseudomonadota</taxon>
        <taxon>Gammaproteobacteria</taxon>
        <taxon>Pseudomonadales</taxon>
        <taxon>Pseudomonadaceae</taxon>
        <taxon>Pseudomonas</taxon>
    </lineage>
</organism>
<name>A0A923GBX7_9PSED</name>
<dbReference type="EMBL" id="JABWRJ010000026">
    <property type="protein sequence ID" value="MBC3447706.1"/>
    <property type="molecule type" value="Genomic_DNA"/>
</dbReference>
<evidence type="ECO:0000256" key="1">
    <source>
        <dbReference type="SAM" id="Phobius"/>
    </source>
</evidence>
<gene>
    <name evidence="2" type="ORF">HU751_18160</name>
</gene>
<dbReference type="AlphaFoldDB" id="A0A923GBX7"/>
<accession>A0A923GBX7</accession>
<keyword evidence="1" id="KW-0812">Transmembrane</keyword>
<reference evidence="2" key="1">
    <citation type="journal article" date="2020" name="Microorganisms">
        <title>Reliable Identification of Environmental Pseudomonas Isolates Using the rpoD Gene.</title>
        <authorList>
            <consortium name="The Broad Institute Genome Sequencing Platform"/>
            <person name="Girard L."/>
            <person name="Lood C."/>
            <person name="Rokni-Zadeh H."/>
            <person name="van Noort V."/>
            <person name="Lavigne R."/>
            <person name="De Mot R."/>
        </authorList>
    </citation>
    <scope>NUCLEOTIDE SEQUENCE</scope>
    <source>
        <strain evidence="2">BW13M1</strain>
    </source>
</reference>
<evidence type="ECO:0000313" key="2">
    <source>
        <dbReference type="EMBL" id="MBC3447706.1"/>
    </source>
</evidence>
<feature type="transmembrane region" description="Helical" evidence="1">
    <location>
        <begin position="12"/>
        <end position="27"/>
    </location>
</feature>
<protein>
    <submittedName>
        <fullName evidence="2">Uncharacterized protein</fullName>
    </submittedName>
</protein>